<organism evidence="1 2">
    <name type="scientific">Arctia plantaginis</name>
    <name type="common">Wood tiger moth</name>
    <name type="synonym">Phalaena plantaginis</name>
    <dbReference type="NCBI Taxonomy" id="874455"/>
    <lineage>
        <taxon>Eukaryota</taxon>
        <taxon>Metazoa</taxon>
        <taxon>Ecdysozoa</taxon>
        <taxon>Arthropoda</taxon>
        <taxon>Hexapoda</taxon>
        <taxon>Insecta</taxon>
        <taxon>Pterygota</taxon>
        <taxon>Neoptera</taxon>
        <taxon>Endopterygota</taxon>
        <taxon>Lepidoptera</taxon>
        <taxon>Glossata</taxon>
        <taxon>Ditrysia</taxon>
        <taxon>Noctuoidea</taxon>
        <taxon>Erebidae</taxon>
        <taxon>Arctiinae</taxon>
        <taxon>Arctia</taxon>
    </lineage>
</organism>
<dbReference type="InterPro" id="IPR009522">
    <property type="entry name" value="Capsid_Phlebovir/Tenuivir"/>
</dbReference>
<dbReference type="Proteomes" id="UP000494106">
    <property type="component" value="Unassembled WGS sequence"/>
</dbReference>
<accession>A0A8S1BD93</accession>
<evidence type="ECO:0000313" key="1">
    <source>
        <dbReference type="EMBL" id="CAB3256944.1"/>
    </source>
</evidence>
<evidence type="ECO:0000313" key="2">
    <source>
        <dbReference type="Proteomes" id="UP000494106"/>
    </source>
</evidence>
<dbReference type="EMBL" id="CADEBC010000588">
    <property type="protein sequence ID" value="CAB3256944.1"/>
    <property type="molecule type" value="Genomic_DNA"/>
</dbReference>
<dbReference type="GO" id="GO:0003723">
    <property type="term" value="F:RNA binding"/>
    <property type="evidence" value="ECO:0007669"/>
    <property type="project" value="InterPro"/>
</dbReference>
<gene>
    <name evidence="1" type="ORF">APLA_LOCUS15660</name>
</gene>
<dbReference type="OrthoDB" id="7464135at2759"/>
<comment type="caution">
    <text evidence="1">The sequence shown here is derived from an EMBL/GenBank/DDBJ whole genome shotgun (WGS) entry which is preliminary data.</text>
</comment>
<keyword evidence="2" id="KW-1185">Reference proteome</keyword>
<reference evidence="1 2" key="1">
    <citation type="submission" date="2020-04" db="EMBL/GenBank/DDBJ databases">
        <authorList>
            <person name="Wallbank WR R."/>
            <person name="Pardo Diaz C."/>
            <person name="Kozak K."/>
            <person name="Martin S."/>
            <person name="Jiggins C."/>
            <person name="Moest M."/>
            <person name="Warren A I."/>
            <person name="Byers J.R.P. K."/>
            <person name="Montejo-Kovacevich G."/>
            <person name="Yen C E."/>
        </authorList>
    </citation>
    <scope>NUCLEOTIDE SEQUENCE [LARGE SCALE GENOMIC DNA]</scope>
</reference>
<proteinExistence type="predicted"/>
<name>A0A8S1BD93_ARCPL</name>
<sequence>MATSKVKEILGLNTKELTALMRDLGIGSDHEDDFSLMMTAQDWTINEKIRAAVQYMGFDARQIIAQFYKKADENLIEDGSVPTLTCGDAVLHEKNDPKTDLLFFINTFLERGNNISKAVLRCDSNAGNVLSRKARAYGISMDPNKNKTVLSTKDLTLSRLAQAFAVCAATIILDKGVQGKLKSKLLGPLPIIMQHTIFASLIPTTSNFSESLREVAQILNMEMSIMLSLPKEKRKMMTKSIEDLLEVSNQYVDAAMNGSTMSDAVKMRILLKAGVIVVDNKVMKLSQETQVVVARLAGVRAKSRLTYSMAIEQLAVEEHSHFCVPNKLDNV</sequence>
<protein>
    <submittedName>
        <fullName evidence="1">Uncharacterized protein</fullName>
    </submittedName>
</protein>
<dbReference type="Pfam" id="PF05733">
    <property type="entry name" value="Tenui_N"/>
    <property type="match status" value="1"/>
</dbReference>
<dbReference type="AlphaFoldDB" id="A0A8S1BD93"/>